<organism evidence="2 3">
    <name type="scientific">Paenibacillus alvei TS-15</name>
    <dbReference type="NCBI Taxonomy" id="1117108"/>
    <lineage>
        <taxon>Bacteria</taxon>
        <taxon>Bacillati</taxon>
        <taxon>Bacillota</taxon>
        <taxon>Bacilli</taxon>
        <taxon>Bacillales</taxon>
        <taxon>Paenibacillaceae</taxon>
        <taxon>Paenibacillus</taxon>
    </lineage>
</organism>
<dbReference type="eggNOG" id="COG3209">
    <property type="taxonomic scope" value="Bacteria"/>
</dbReference>
<dbReference type="Pfam" id="PF15640">
    <property type="entry name" value="Tox-MPTase4"/>
    <property type="match status" value="1"/>
</dbReference>
<protein>
    <submittedName>
        <fullName evidence="2">Rhs core protein with extension</fullName>
    </submittedName>
</protein>
<proteinExistence type="predicted"/>
<reference evidence="2 3" key="1">
    <citation type="submission" date="2013-05" db="EMBL/GenBank/DDBJ databases">
        <authorList>
            <person name="Strain E.A."/>
            <person name="Brown E."/>
            <person name="Allard M.W."/>
            <person name="Luo Y.L."/>
        </authorList>
    </citation>
    <scope>NUCLEOTIDE SEQUENCE [LARGE SCALE GENOMIC DNA]</scope>
    <source>
        <strain evidence="2 3">TS-15</strain>
    </source>
</reference>
<name>S9SLT5_PAEAL</name>
<accession>S9SLT5</accession>
<sequence length="221" mass="25034">MADTLNGAFNLDDPLSKEHWMSSFDVLTLVLGGRGAAPKSGGPTLPKVNAKTPVPKIEERANLDVNKRKNGTEGTPKAGVDFIEETRYGGKLYSERDIQLLNNYLEKRGVKLKVGDEFLPPGKGGGFNYITDELVLRSNPTQYEVWHELSHYIQYKKIGKDAYTNLPRTQGKVPKNDLSQFNAPEQFVFDMLSNSEKRWNLLNERERQHAIDYIMEYGGIR</sequence>
<evidence type="ECO:0000313" key="3">
    <source>
        <dbReference type="Proteomes" id="UP000015344"/>
    </source>
</evidence>
<comment type="caution">
    <text evidence="2">The sequence shown here is derived from an EMBL/GenBank/DDBJ whole genome shotgun (WGS) entry which is preliminary data.</text>
</comment>
<feature type="domain" description="Tox-MPTase4" evidence="1">
    <location>
        <begin position="88"/>
        <end position="216"/>
    </location>
</feature>
<dbReference type="RefSeq" id="WP_021261061.1">
    <property type="nucleotide sequence ID" value="NZ_ATMT01000064.1"/>
</dbReference>
<dbReference type="EMBL" id="ATMT01000064">
    <property type="protein sequence ID" value="EPY05634.1"/>
    <property type="molecule type" value="Genomic_DNA"/>
</dbReference>
<dbReference type="PATRIC" id="fig|1117108.3.peg.3892"/>
<dbReference type="AlphaFoldDB" id="S9SLT5"/>
<gene>
    <name evidence="2" type="ORF">PAALTS15_18928</name>
</gene>
<evidence type="ECO:0000313" key="2">
    <source>
        <dbReference type="EMBL" id="EPY05634.1"/>
    </source>
</evidence>
<dbReference type="InterPro" id="IPR028912">
    <property type="entry name" value="Tox-MPTase4_dom"/>
</dbReference>
<dbReference type="Proteomes" id="UP000015344">
    <property type="component" value="Unassembled WGS sequence"/>
</dbReference>
<evidence type="ECO:0000259" key="1">
    <source>
        <dbReference type="Pfam" id="PF15640"/>
    </source>
</evidence>